<dbReference type="SUPFAM" id="SSF46565">
    <property type="entry name" value="Chaperone J-domain"/>
    <property type="match status" value="1"/>
</dbReference>
<dbReference type="PANTHER" id="PTHR44145:SF3">
    <property type="entry name" value="DNAJ HOMOLOG SUBFAMILY A MEMBER 3, MITOCHONDRIAL"/>
    <property type="match status" value="1"/>
</dbReference>
<feature type="region of interest" description="Disordered" evidence="3">
    <location>
        <begin position="315"/>
        <end position="369"/>
    </location>
</feature>
<dbReference type="HOGENOM" id="CLU_015378_0_0_7"/>
<evidence type="ECO:0000313" key="5">
    <source>
        <dbReference type="EMBL" id="ACL63641.1"/>
    </source>
</evidence>
<dbReference type="Gene3D" id="1.10.287.110">
    <property type="entry name" value="DnaJ domain"/>
    <property type="match status" value="1"/>
</dbReference>
<dbReference type="Pfam" id="PF14332">
    <property type="entry name" value="DUF4388"/>
    <property type="match status" value="1"/>
</dbReference>
<feature type="compositionally biased region" description="Pro residues" evidence="3">
    <location>
        <begin position="1"/>
        <end position="25"/>
    </location>
</feature>
<feature type="domain" description="J" evidence="4">
    <location>
        <begin position="395"/>
        <end position="466"/>
    </location>
</feature>
<keyword evidence="2" id="KW-0802">TPR repeat</keyword>
<gene>
    <name evidence="5" type="ordered locus">A2cp1_0282</name>
</gene>
<keyword evidence="5" id="KW-0346">Stress response</keyword>
<dbReference type="InterPro" id="IPR011990">
    <property type="entry name" value="TPR-like_helical_dom_sf"/>
</dbReference>
<dbReference type="CDD" id="cd06257">
    <property type="entry name" value="DnaJ"/>
    <property type="match status" value="1"/>
</dbReference>
<dbReference type="InterPro" id="IPR025497">
    <property type="entry name" value="PatA-like_N"/>
</dbReference>
<evidence type="ECO:0000256" key="1">
    <source>
        <dbReference type="ARBA" id="ARBA00023186"/>
    </source>
</evidence>
<feature type="repeat" description="TPR" evidence="2">
    <location>
        <begin position="482"/>
        <end position="515"/>
    </location>
</feature>
<dbReference type="RefSeq" id="WP_012631701.1">
    <property type="nucleotide sequence ID" value="NC_011891.1"/>
</dbReference>
<dbReference type="PROSITE" id="PS50005">
    <property type="entry name" value="TPR"/>
    <property type="match status" value="1"/>
</dbReference>
<organism evidence="5 6">
    <name type="scientific">Anaeromyxobacter dehalogenans (strain ATCC BAA-258 / DSM 21875 / 2CP-1)</name>
    <dbReference type="NCBI Taxonomy" id="455488"/>
    <lineage>
        <taxon>Bacteria</taxon>
        <taxon>Pseudomonadati</taxon>
        <taxon>Myxococcota</taxon>
        <taxon>Myxococcia</taxon>
        <taxon>Myxococcales</taxon>
        <taxon>Cystobacterineae</taxon>
        <taxon>Anaeromyxobacteraceae</taxon>
        <taxon>Anaeromyxobacter</taxon>
    </lineage>
</organism>
<dbReference type="PANTHER" id="PTHR44145">
    <property type="entry name" value="DNAJ HOMOLOG SUBFAMILY A MEMBER 3, MITOCHONDRIAL"/>
    <property type="match status" value="1"/>
</dbReference>
<dbReference type="PROSITE" id="PS50076">
    <property type="entry name" value="DNAJ_2"/>
    <property type="match status" value="1"/>
</dbReference>
<evidence type="ECO:0000256" key="3">
    <source>
        <dbReference type="SAM" id="MobiDB-lite"/>
    </source>
</evidence>
<dbReference type="Gene3D" id="1.25.40.10">
    <property type="entry name" value="Tetratricopeptide repeat domain"/>
    <property type="match status" value="1"/>
</dbReference>
<dbReference type="InterPro" id="IPR001623">
    <property type="entry name" value="DnaJ_domain"/>
</dbReference>
<dbReference type="KEGG" id="acp:A2cp1_0282"/>
<dbReference type="Pfam" id="PF00226">
    <property type="entry name" value="DnaJ"/>
    <property type="match status" value="1"/>
</dbReference>
<evidence type="ECO:0000313" key="6">
    <source>
        <dbReference type="Proteomes" id="UP000007089"/>
    </source>
</evidence>
<reference evidence="5" key="1">
    <citation type="submission" date="2009-01" db="EMBL/GenBank/DDBJ databases">
        <title>Complete sequence of Anaeromyxobacter dehalogenans 2CP-1.</title>
        <authorList>
            <consortium name="US DOE Joint Genome Institute"/>
            <person name="Lucas S."/>
            <person name="Copeland A."/>
            <person name="Lapidus A."/>
            <person name="Glavina del Rio T."/>
            <person name="Dalin E."/>
            <person name="Tice H."/>
            <person name="Bruce D."/>
            <person name="Goodwin L."/>
            <person name="Pitluck S."/>
            <person name="Saunders E."/>
            <person name="Brettin T."/>
            <person name="Detter J.C."/>
            <person name="Han C."/>
            <person name="Larimer F."/>
            <person name="Land M."/>
            <person name="Hauser L."/>
            <person name="Kyrpides N."/>
            <person name="Ovchinnikova G."/>
            <person name="Beliaev A.S."/>
            <person name="Richardson P."/>
        </authorList>
    </citation>
    <scope>NUCLEOTIDE SEQUENCE</scope>
    <source>
        <strain evidence="5">2CP-1</strain>
    </source>
</reference>
<dbReference type="AlphaFoldDB" id="B8J9T8"/>
<sequence length="600" mass="62591">MSDAPPKPPGETPPPRPRPAPPAGPPRLERVPDGYRPPAMPRAVAPAAARPPPPPPPAPTYGLAAREVGADAAIAAGLAHQGALAADSALRLYGLAAATRASGRLTLAPAGRSYALVFRRGAVEHAASSDPTDDLGRFLLRKGVLRPEQLVQAEAARGAAGGDLAAALVGARLVPPGDVAALLAEHGLALVARALAVEDGTWAWEPGVAPPPSGFPLGPPFAALCAAVRALELATVKRRLGDREERAASRMAGRVRIEDLRLTPQEARAAALLDGERSPAEIAAASPADAAAVLRLSLLLGELDLLAFGARRARSPAPAPASVPTPTPTPPPASTPVSRAATAVPAAAAPRPPAAPHPPATAAAVARPPSAPVRRATALEPAALKATLVSLEGSDHFQVLGVKRDAPAAQVKVAYFQLAKLYHPDAIPSDAPADVRKLCADLFARVSAAWAELGDEARRAQYLEELRGGGAPEVDVMGILQAENLFQAGTQLVKARRYDEAHARFLEALQLNPEEPEFGIWRAWCDFLRAEDKKRQQAQSAAAIEAGLKKNPRCAPGYLFLGQMAKVLGDLALAERHLRRGLAAAPDNADLARELKYLRK</sequence>
<dbReference type="InterPro" id="IPR037257">
    <property type="entry name" value="T2SS_E_N_sf"/>
</dbReference>
<evidence type="ECO:0000256" key="2">
    <source>
        <dbReference type="PROSITE-ProRule" id="PRU00339"/>
    </source>
</evidence>
<dbReference type="InterPro" id="IPR051938">
    <property type="entry name" value="Apopto_cytoskel_mod"/>
</dbReference>
<keyword evidence="6" id="KW-1185">Reference proteome</keyword>
<accession>B8J9T8</accession>
<dbReference type="EMBL" id="CP001359">
    <property type="protein sequence ID" value="ACL63641.1"/>
    <property type="molecule type" value="Genomic_DNA"/>
</dbReference>
<feature type="compositionally biased region" description="Pro residues" evidence="3">
    <location>
        <begin position="49"/>
        <end position="59"/>
    </location>
</feature>
<dbReference type="InterPro" id="IPR019734">
    <property type="entry name" value="TPR_rpt"/>
</dbReference>
<feature type="compositionally biased region" description="Pro residues" evidence="3">
    <location>
        <begin position="350"/>
        <end position="359"/>
    </location>
</feature>
<evidence type="ECO:0000259" key="4">
    <source>
        <dbReference type="PROSITE" id="PS50076"/>
    </source>
</evidence>
<dbReference type="SUPFAM" id="SSF160246">
    <property type="entry name" value="EspE N-terminal domain-like"/>
    <property type="match status" value="1"/>
</dbReference>
<feature type="compositionally biased region" description="Low complexity" evidence="3">
    <location>
        <begin position="335"/>
        <end position="349"/>
    </location>
</feature>
<dbReference type="SMART" id="SM00271">
    <property type="entry name" value="DnaJ"/>
    <property type="match status" value="1"/>
</dbReference>
<keyword evidence="1" id="KW-0143">Chaperone</keyword>
<dbReference type="InterPro" id="IPR018253">
    <property type="entry name" value="DnaJ_domain_CS"/>
</dbReference>
<dbReference type="PRINTS" id="PR00625">
    <property type="entry name" value="JDOMAIN"/>
</dbReference>
<dbReference type="Proteomes" id="UP000007089">
    <property type="component" value="Chromosome"/>
</dbReference>
<name>B8J9T8_ANAD2</name>
<protein>
    <submittedName>
        <fullName evidence="5">Heat shock protein DnaJ domain protein</fullName>
    </submittedName>
</protein>
<feature type="compositionally biased region" description="Pro residues" evidence="3">
    <location>
        <begin position="317"/>
        <end position="334"/>
    </location>
</feature>
<feature type="compositionally biased region" description="Low complexity" evidence="3">
    <location>
        <begin position="360"/>
        <end position="369"/>
    </location>
</feature>
<dbReference type="SUPFAM" id="SSF48452">
    <property type="entry name" value="TPR-like"/>
    <property type="match status" value="1"/>
</dbReference>
<feature type="region of interest" description="Disordered" evidence="3">
    <location>
        <begin position="1"/>
        <end position="63"/>
    </location>
</feature>
<proteinExistence type="predicted"/>
<dbReference type="InterPro" id="IPR036869">
    <property type="entry name" value="J_dom_sf"/>
</dbReference>
<dbReference type="SMART" id="SM00028">
    <property type="entry name" value="TPR"/>
    <property type="match status" value="2"/>
</dbReference>
<dbReference type="PROSITE" id="PS00636">
    <property type="entry name" value="DNAJ_1"/>
    <property type="match status" value="1"/>
</dbReference>